<dbReference type="Pfam" id="PF02671">
    <property type="entry name" value="PAH"/>
    <property type="match status" value="1"/>
</dbReference>
<dbReference type="Gene3D" id="1.20.1160.11">
    <property type="entry name" value="Paired amphipathic helix"/>
    <property type="match status" value="1"/>
</dbReference>
<dbReference type="InterPro" id="IPR036600">
    <property type="entry name" value="PAH_sf"/>
</dbReference>
<dbReference type="EMBL" id="MU151412">
    <property type="protein sequence ID" value="KAF9444035.1"/>
    <property type="molecule type" value="Genomic_DNA"/>
</dbReference>
<dbReference type="InterPro" id="IPR039774">
    <property type="entry name" value="Sin3-like"/>
</dbReference>
<protein>
    <submittedName>
        <fullName evidence="4">PAH2 domain-containing protein</fullName>
    </submittedName>
</protein>
<dbReference type="FunFam" id="1.20.1160.11:FF:000001">
    <property type="entry name" value="Paired amphipathic helix protein Sin3"/>
    <property type="match status" value="1"/>
</dbReference>
<dbReference type="OrthoDB" id="10265969at2759"/>
<evidence type="ECO:0000256" key="1">
    <source>
        <dbReference type="ARBA" id="ARBA00004123"/>
    </source>
</evidence>
<proteinExistence type="predicted"/>
<dbReference type="PANTHER" id="PTHR12346">
    <property type="entry name" value="SIN3B-RELATED"/>
    <property type="match status" value="1"/>
</dbReference>
<evidence type="ECO:0000256" key="3">
    <source>
        <dbReference type="PROSITE-ProRule" id="PRU00810"/>
    </source>
</evidence>
<sequence length="118" mass="13524">MNSPPTCARSDPIKRAYEYLNQVRTQFMNNREVYDSFVEVMGRFKEQSLERMEVIERVAELFAGHHQLLSGFNQFLPKGYRLEPSNDPTQSYDVVIVTPEGRRETRGQTSPSAVVVGP</sequence>
<evidence type="ECO:0000256" key="2">
    <source>
        <dbReference type="ARBA" id="ARBA00023242"/>
    </source>
</evidence>
<organism evidence="4 5">
    <name type="scientific">Macrolepiota fuliginosa MF-IS2</name>
    <dbReference type="NCBI Taxonomy" id="1400762"/>
    <lineage>
        <taxon>Eukaryota</taxon>
        <taxon>Fungi</taxon>
        <taxon>Dikarya</taxon>
        <taxon>Basidiomycota</taxon>
        <taxon>Agaricomycotina</taxon>
        <taxon>Agaricomycetes</taxon>
        <taxon>Agaricomycetidae</taxon>
        <taxon>Agaricales</taxon>
        <taxon>Agaricineae</taxon>
        <taxon>Agaricaceae</taxon>
        <taxon>Macrolepiota</taxon>
    </lineage>
</organism>
<keyword evidence="2 3" id="KW-0539">Nucleus</keyword>
<evidence type="ECO:0000313" key="5">
    <source>
        <dbReference type="Proteomes" id="UP000807342"/>
    </source>
</evidence>
<evidence type="ECO:0000313" key="4">
    <source>
        <dbReference type="EMBL" id="KAF9444035.1"/>
    </source>
</evidence>
<reference evidence="4" key="1">
    <citation type="submission" date="2020-11" db="EMBL/GenBank/DDBJ databases">
        <authorList>
            <consortium name="DOE Joint Genome Institute"/>
            <person name="Ahrendt S."/>
            <person name="Riley R."/>
            <person name="Andreopoulos W."/>
            <person name="Labutti K."/>
            <person name="Pangilinan J."/>
            <person name="Ruiz-Duenas F.J."/>
            <person name="Barrasa J.M."/>
            <person name="Sanchez-Garcia M."/>
            <person name="Camarero S."/>
            <person name="Miyauchi S."/>
            <person name="Serrano A."/>
            <person name="Linde D."/>
            <person name="Babiker R."/>
            <person name="Drula E."/>
            <person name="Ayuso-Fernandez I."/>
            <person name="Pacheco R."/>
            <person name="Padilla G."/>
            <person name="Ferreira P."/>
            <person name="Barriuso J."/>
            <person name="Kellner H."/>
            <person name="Castanera R."/>
            <person name="Alfaro M."/>
            <person name="Ramirez L."/>
            <person name="Pisabarro A.G."/>
            <person name="Kuo A."/>
            <person name="Tritt A."/>
            <person name="Lipzen A."/>
            <person name="He G."/>
            <person name="Yan M."/>
            <person name="Ng V."/>
            <person name="Cullen D."/>
            <person name="Martin F."/>
            <person name="Rosso M.-N."/>
            <person name="Henrissat B."/>
            <person name="Hibbett D."/>
            <person name="Martinez A.T."/>
            <person name="Grigoriev I.V."/>
        </authorList>
    </citation>
    <scope>NUCLEOTIDE SEQUENCE</scope>
    <source>
        <strain evidence="4">MF-IS2</strain>
    </source>
</reference>
<dbReference type="InterPro" id="IPR003822">
    <property type="entry name" value="PAH"/>
</dbReference>
<dbReference type="AlphaFoldDB" id="A0A9P5X6G0"/>
<dbReference type="PROSITE" id="PS51477">
    <property type="entry name" value="PAH"/>
    <property type="match status" value="1"/>
</dbReference>
<dbReference type="GO" id="GO:0003714">
    <property type="term" value="F:transcription corepressor activity"/>
    <property type="evidence" value="ECO:0007669"/>
    <property type="project" value="InterPro"/>
</dbReference>
<comment type="caution">
    <text evidence="4">The sequence shown here is derived from an EMBL/GenBank/DDBJ whole genome shotgun (WGS) entry which is preliminary data.</text>
</comment>
<dbReference type="Proteomes" id="UP000807342">
    <property type="component" value="Unassembled WGS sequence"/>
</dbReference>
<keyword evidence="5" id="KW-1185">Reference proteome</keyword>
<dbReference type="SUPFAM" id="SSF47762">
    <property type="entry name" value="PAH2 domain"/>
    <property type="match status" value="1"/>
</dbReference>
<name>A0A9P5X6G0_9AGAR</name>
<gene>
    <name evidence="4" type="ORF">P691DRAFT_778524</name>
</gene>
<accession>A0A9P5X6G0</accession>
<comment type="subcellular location">
    <subcellularLocation>
        <location evidence="1 3">Nucleus</location>
    </subcellularLocation>
</comment>
<dbReference type="GO" id="GO:0005634">
    <property type="term" value="C:nucleus"/>
    <property type="evidence" value="ECO:0007669"/>
    <property type="project" value="UniProtKB-SubCell"/>
</dbReference>